<feature type="signal peptide" evidence="1">
    <location>
        <begin position="1"/>
        <end position="35"/>
    </location>
</feature>
<feature type="chain" id="PRO_5047433974" evidence="1">
    <location>
        <begin position="36"/>
        <end position="333"/>
    </location>
</feature>
<dbReference type="InterPro" id="IPR006311">
    <property type="entry name" value="TAT_signal"/>
</dbReference>
<dbReference type="PROSITE" id="PS51318">
    <property type="entry name" value="TAT"/>
    <property type="match status" value="1"/>
</dbReference>
<protein>
    <submittedName>
        <fullName evidence="2">Uncharacterized protein</fullName>
    </submittedName>
</protein>
<gene>
    <name evidence="2" type="ORF">GCM10009830_01140</name>
</gene>
<dbReference type="RefSeq" id="WP_344480408.1">
    <property type="nucleotide sequence ID" value="NZ_BAAAQF010000001.1"/>
</dbReference>
<name>A0ABN2FUG7_9ACTN</name>
<dbReference type="EMBL" id="BAAAQF010000001">
    <property type="protein sequence ID" value="GAA1659888.1"/>
    <property type="molecule type" value="Genomic_DNA"/>
</dbReference>
<evidence type="ECO:0000256" key="1">
    <source>
        <dbReference type="SAM" id="SignalP"/>
    </source>
</evidence>
<accession>A0ABN2FUG7</accession>
<keyword evidence="1" id="KW-0732">Signal</keyword>
<comment type="caution">
    <text evidence="2">The sequence shown here is derived from an EMBL/GenBank/DDBJ whole genome shotgun (WGS) entry which is preliminary data.</text>
</comment>
<reference evidence="2 3" key="1">
    <citation type="journal article" date="2019" name="Int. J. Syst. Evol. Microbiol.">
        <title>The Global Catalogue of Microorganisms (GCM) 10K type strain sequencing project: providing services to taxonomists for standard genome sequencing and annotation.</title>
        <authorList>
            <consortium name="The Broad Institute Genomics Platform"/>
            <consortium name="The Broad Institute Genome Sequencing Center for Infectious Disease"/>
            <person name="Wu L."/>
            <person name="Ma J."/>
        </authorList>
    </citation>
    <scope>NUCLEOTIDE SEQUENCE [LARGE SCALE GENOMIC DNA]</scope>
    <source>
        <strain evidence="2 3">JCM 16001</strain>
    </source>
</reference>
<keyword evidence="3" id="KW-1185">Reference proteome</keyword>
<proteinExistence type="predicted"/>
<sequence>MTEIDRRRFHKTLLAVPAALLGTGLGSLAPAAASAAPADWNAHLLTGLANGGLMHRTRAGSGSWDPEWSGLDTDGTLYYVAASGVSTDLHVVASINGTAPRHRFRSAADGTWTPFETIPSASGTTGVAQVAATSLDGRLHVFTAANGAVRHTSRGADGTWDASWVRLRTFTSITHLAATRVGSTLHVAAVVDGAIFLNIRAADGTWGSWANVENSAGQIGDVSRVALAGTGAQLQVIARTSDYLLHHAIRKGDGTWQRFAKPAALSGLKPIAISAANVGGETQLGLIDLTGAGQVVKHTIRRTDGTWQKVGTVSSAGMATAPGELALAGTPIA</sequence>
<dbReference type="Proteomes" id="UP001499851">
    <property type="component" value="Unassembled WGS sequence"/>
</dbReference>
<evidence type="ECO:0000313" key="3">
    <source>
        <dbReference type="Proteomes" id="UP001499851"/>
    </source>
</evidence>
<organism evidence="2 3">
    <name type="scientific">Glycomyces endophyticus</name>
    <dbReference type="NCBI Taxonomy" id="480996"/>
    <lineage>
        <taxon>Bacteria</taxon>
        <taxon>Bacillati</taxon>
        <taxon>Actinomycetota</taxon>
        <taxon>Actinomycetes</taxon>
        <taxon>Glycomycetales</taxon>
        <taxon>Glycomycetaceae</taxon>
        <taxon>Glycomyces</taxon>
    </lineage>
</organism>
<evidence type="ECO:0000313" key="2">
    <source>
        <dbReference type="EMBL" id="GAA1659888.1"/>
    </source>
</evidence>
<dbReference type="SUPFAM" id="SSF89372">
    <property type="entry name" value="Fucose-specific lectin"/>
    <property type="match status" value="1"/>
</dbReference>